<feature type="short sequence motif" description="DGA/G" evidence="3">
    <location>
        <begin position="356"/>
        <end position="358"/>
    </location>
</feature>
<keyword evidence="2 3" id="KW-0443">Lipid metabolism</keyword>
<dbReference type="InterPro" id="IPR002641">
    <property type="entry name" value="PNPLA_dom"/>
</dbReference>
<comment type="domain">
    <text evidence="4">The nitrogen atoms of the two glycine residues in the GGXR motif define the oxyanion hole, and stabilize the oxyanion that forms during the nucleophilic attack by the catalytic serine during substrate cleavage.</text>
</comment>
<dbReference type="Pfam" id="PF01734">
    <property type="entry name" value="Patatin"/>
    <property type="match status" value="1"/>
</dbReference>
<dbReference type="STRING" id="105231.A0A1Y1HYA0"/>
<evidence type="ECO:0000256" key="1">
    <source>
        <dbReference type="ARBA" id="ARBA00010240"/>
    </source>
</evidence>
<feature type="domain" description="PNPLA" evidence="6">
    <location>
        <begin position="84"/>
        <end position="369"/>
    </location>
</feature>
<dbReference type="GO" id="GO:0004620">
    <property type="term" value="F:phospholipase activity"/>
    <property type="evidence" value="ECO:0000318"/>
    <property type="project" value="GO_Central"/>
</dbReference>
<dbReference type="PANTHER" id="PTHR32176">
    <property type="entry name" value="XYLOSE ISOMERASE"/>
    <property type="match status" value="1"/>
</dbReference>
<feature type="compositionally biased region" description="Basic and acidic residues" evidence="5">
    <location>
        <begin position="51"/>
        <end position="66"/>
    </location>
</feature>
<evidence type="ECO:0000313" key="7">
    <source>
        <dbReference type="EMBL" id="GAQ82712.1"/>
    </source>
</evidence>
<evidence type="ECO:0000256" key="3">
    <source>
        <dbReference type="PROSITE-ProRule" id="PRU01161"/>
    </source>
</evidence>
<dbReference type="EMBL" id="DF237070">
    <property type="protein sequence ID" value="GAQ82712.1"/>
    <property type="molecule type" value="Genomic_DNA"/>
</dbReference>
<feature type="region of interest" description="Disordered" evidence="5">
    <location>
        <begin position="44"/>
        <end position="68"/>
    </location>
</feature>
<dbReference type="PROSITE" id="PS51635">
    <property type="entry name" value="PNPLA"/>
    <property type="match status" value="1"/>
</dbReference>
<dbReference type="Proteomes" id="UP000054558">
    <property type="component" value="Unassembled WGS sequence"/>
</dbReference>
<dbReference type="GO" id="GO:0047372">
    <property type="term" value="F:monoacylglycerol lipase activity"/>
    <property type="evidence" value="ECO:0000318"/>
    <property type="project" value="GO_Central"/>
</dbReference>
<feature type="short sequence motif" description="GXSXG" evidence="3">
    <location>
        <begin position="136"/>
        <end position="140"/>
    </location>
</feature>
<comment type="similarity">
    <text evidence="1 4">Belongs to the patatin family.</text>
</comment>
<dbReference type="Gene3D" id="3.40.1090.10">
    <property type="entry name" value="Cytosolic phospholipase A2 catalytic domain"/>
    <property type="match status" value="1"/>
</dbReference>
<dbReference type="AlphaFoldDB" id="A0A1Y1HYA0"/>
<gene>
    <name evidence="7" type="ORF">KFL_001210060</name>
</gene>
<dbReference type="InterPro" id="IPR016035">
    <property type="entry name" value="Acyl_Trfase/lysoPLipase"/>
</dbReference>
<feature type="active site" description="Nucleophile" evidence="3">
    <location>
        <position position="138"/>
    </location>
</feature>
<dbReference type="GO" id="GO:0016042">
    <property type="term" value="P:lipid catabolic process"/>
    <property type="evidence" value="ECO:0007669"/>
    <property type="project" value="UniProtKB-UniRule"/>
</dbReference>
<sequence length="565" mass="62477">MACSSALPLSVCTSGLVPSWLPGAFHYSVSSRWTLHVSQRTTRVGAGARSQQERHHSTEAEHDGKRPAWVPHPDTLKYGHKRVLALDGGGIRGIILGVVLEYLEDTILEVLRERHKNENIERKDIYLAEFFDIIAGTSTGGLLALYLASRGRTYDTLGKSRLGLTEKERMMMEEPNNKTYHRKGGATAALQMYRANASNIFKHTVPGYLRWAPVEWISETFLRAKYGSNGIESVLQDVFGADTQSKKSPMLTLKDLSASVVIPSFNTKEISPFTFFYNSCANCQRPGFTFVGNNPKDKYASDELCTFTANFPLWQVARATSAAPTFFPVAFVEHVGPDPKNDEGVKPPIEPLELIDGGVAANDPAFQAVLLQGKMYGASLKAENKKPNWLLPTDFAILSLGTGTIKTAAPQKGGAKLSVVSDLVGKVLMGSASDLVHSYFKAMMANLPEGEGHKPEMDREPPCPYLRIQKTDTSSDDKKEMIKLAQDVLQRAATDDEKQRYKNCLNIMDDVSEANMNMLEHIGEFLGRHITGRVAHDEDGRKHRNLLRDYVVEYVLKPAEVAGSN</sequence>
<dbReference type="SUPFAM" id="SSF52151">
    <property type="entry name" value="FabD/lysophospholipase-like"/>
    <property type="match status" value="1"/>
</dbReference>
<feature type="active site" description="Proton acceptor" evidence="3">
    <location>
        <position position="356"/>
    </location>
</feature>
<evidence type="ECO:0000313" key="8">
    <source>
        <dbReference type="Proteomes" id="UP000054558"/>
    </source>
</evidence>
<keyword evidence="3 4" id="KW-0442">Lipid degradation</keyword>
<reference evidence="7 8" key="1">
    <citation type="journal article" date="2014" name="Nat. Commun.">
        <title>Klebsormidium flaccidum genome reveals primary factors for plant terrestrial adaptation.</title>
        <authorList>
            <person name="Hori K."/>
            <person name="Maruyama F."/>
            <person name="Fujisawa T."/>
            <person name="Togashi T."/>
            <person name="Yamamoto N."/>
            <person name="Seo M."/>
            <person name="Sato S."/>
            <person name="Yamada T."/>
            <person name="Mori H."/>
            <person name="Tajima N."/>
            <person name="Moriyama T."/>
            <person name="Ikeuchi M."/>
            <person name="Watanabe M."/>
            <person name="Wada H."/>
            <person name="Kobayashi K."/>
            <person name="Saito M."/>
            <person name="Masuda T."/>
            <person name="Sasaki-Sekimoto Y."/>
            <person name="Mashiguchi K."/>
            <person name="Awai K."/>
            <person name="Shimojima M."/>
            <person name="Masuda S."/>
            <person name="Iwai M."/>
            <person name="Nobusawa T."/>
            <person name="Narise T."/>
            <person name="Kondo S."/>
            <person name="Saito H."/>
            <person name="Sato R."/>
            <person name="Murakawa M."/>
            <person name="Ihara Y."/>
            <person name="Oshima-Yamada Y."/>
            <person name="Ohtaka K."/>
            <person name="Satoh M."/>
            <person name="Sonobe K."/>
            <person name="Ishii M."/>
            <person name="Ohtani R."/>
            <person name="Kanamori-Sato M."/>
            <person name="Honoki R."/>
            <person name="Miyazaki D."/>
            <person name="Mochizuki H."/>
            <person name="Umetsu J."/>
            <person name="Higashi K."/>
            <person name="Shibata D."/>
            <person name="Kamiya Y."/>
            <person name="Sato N."/>
            <person name="Nakamura Y."/>
            <person name="Tabata S."/>
            <person name="Ida S."/>
            <person name="Kurokawa K."/>
            <person name="Ohta H."/>
        </authorList>
    </citation>
    <scope>NUCLEOTIDE SEQUENCE [LARGE SCALE GENOMIC DNA]</scope>
    <source>
        <strain evidence="7 8">NIES-2285</strain>
    </source>
</reference>
<dbReference type="CDD" id="cd07199">
    <property type="entry name" value="Pat17_PNPLA8_PNPLA9_like"/>
    <property type="match status" value="1"/>
</dbReference>
<keyword evidence="8" id="KW-1185">Reference proteome</keyword>
<name>A0A1Y1HYA0_KLENI</name>
<organism evidence="7 8">
    <name type="scientific">Klebsormidium nitens</name>
    <name type="common">Green alga</name>
    <name type="synonym">Ulothrix nitens</name>
    <dbReference type="NCBI Taxonomy" id="105231"/>
    <lineage>
        <taxon>Eukaryota</taxon>
        <taxon>Viridiplantae</taxon>
        <taxon>Streptophyta</taxon>
        <taxon>Klebsormidiophyceae</taxon>
        <taxon>Klebsormidiales</taxon>
        <taxon>Klebsormidiaceae</taxon>
        <taxon>Klebsormidium</taxon>
    </lineage>
</organism>
<dbReference type="PANTHER" id="PTHR32176:SF92">
    <property type="entry name" value="XYLOSE ISOMERASE"/>
    <property type="match status" value="1"/>
</dbReference>
<evidence type="ECO:0000256" key="5">
    <source>
        <dbReference type="SAM" id="MobiDB-lite"/>
    </source>
</evidence>
<evidence type="ECO:0000256" key="4">
    <source>
        <dbReference type="RuleBase" id="RU361262"/>
    </source>
</evidence>
<feature type="short sequence motif" description="GXGXXG" evidence="3">
    <location>
        <begin position="88"/>
        <end position="93"/>
    </location>
</feature>
<dbReference type="OrthoDB" id="1658288at2759"/>
<dbReference type="EC" id="3.1.1.-" evidence="4"/>
<evidence type="ECO:0000256" key="2">
    <source>
        <dbReference type="ARBA" id="ARBA00023098"/>
    </source>
</evidence>
<accession>A0A1Y1HYA0</accession>
<protein>
    <recommendedName>
        <fullName evidence="4">Patatin</fullName>
        <ecNumber evidence="4">3.1.1.-</ecNumber>
    </recommendedName>
</protein>
<evidence type="ECO:0000259" key="6">
    <source>
        <dbReference type="PROSITE" id="PS51635"/>
    </source>
</evidence>
<keyword evidence="3 4" id="KW-0378">Hydrolase</keyword>
<proteinExistence type="inferred from homology"/>
<comment type="function">
    <text evidence="4">Lipolytic acyl hydrolase (LAH).</text>
</comment>